<protein>
    <submittedName>
        <fullName evidence="4">Anti-sigma regulatory factor (Ser/Thr protein kinase)</fullName>
    </submittedName>
</protein>
<dbReference type="GO" id="GO:0004674">
    <property type="term" value="F:protein serine/threonine kinase activity"/>
    <property type="evidence" value="ECO:0007669"/>
    <property type="project" value="UniProtKB-KW"/>
</dbReference>
<evidence type="ECO:0000259" key="3">
    <source>
        <dbReference type="Pfam" id="PF13581"/>
    </source>
</evidence>
<evidence type="ECO:0000256" key="2">
    <source>
        <dbReference type="SAM" id="MobiDB-lite"/>
    </source>
</evidence>
<keyword evidence="1" id="KW-0418">Kinase</keyword>
<dbReference type="Pfam" id="PF13581">
    <property type="entry name" value="HATPase_c_2"/>
    <property type="match status" value="1"/>
</dbReference>
<dbReference type="InterPro" id="IPR036890">
    <property type="entry name" value="HATPase_C_sf"/>
</dbReference>
<dbReference type="AlphaFoldDB" id="A0A7Y9UUU2"/>
<proteinExistence type="predicted"/>
<dbReference type="SUPFAM" id="SSF55874">
    <property type="entry name" value="ATPase domain of HSP90 chaperone/DNA topoisomerase II/histidine kinase"/>
    <property type="match status" value="1"/>
</dbReference>
<evidence type="ECO:0000313" key="5">
    <source>
        <dbReference type="Proteomes" id="UP000544110"/>
    </source>
</evidence>
<dbReference type="Proteomes" id="UP000544110">
    <property type="component" value="Unassembled WGS sequence"/>
</dbReference>
<dbReference type="Gene3D" id="3.30.565.10">
    <property type="entry name" value="Histidine kinase-like ATPase, C-terminal domain"/>
    <property type="match status" value="1"/>
</dbReference>
<keyword evidence="5" id="KW-1185">Reference proteome</keyword>
<dbReference type="EMBL" id="JACCAC010000001">
    <property type="protein sequence ID" value="NYG53730.1"/>
    <property type="molecule type" value="Genomic_DNA"/>
</dbReference>
<feature type="region of interest" description="Disordered" evidence="2">
    <location>
        <begin position="127"/>
        <end position="150"/>
    </location>
</feature>
<dbReference type="InterPro" id="IPR003594">
    <property type="entry name" value="HATPase_dom"/>
</dbReference>
<feature type="domain" description="Histidine kinase/HSP90-like ATPase" evidence="3">
    <location>
        <begin position="15"/>
        <end position="138"/>
    </location>
</feature>
<sequence length="150" mass="15894">MTRMSHEEIGTMHRIPADLGAVTAVRRALVAELRGAQLDPRVVQDAALVVHELAENAVRHGGGAGRDLTPGTPAVEVSWHVGDGVVDLRVKDLGTAGFNAPAWPTSRLDGGRGLHIVEQLCRSWDVQHGPDGTEVSARVDTRSDAAEVTA</sequence>
<dbReference type="PANTHER" id="PTHR35526">
    <property type="entry name" value="ANTI-SIGMA-F FACTOR RSBW-RELATED"/>
    <property type="match status" value="1"/>
</dbReference>
<keyword evidence="1" id="KW-0723">Serine/threonine-protein kinase</keyword>
<keyword evidence="1" id="KW-0808">Transferase</keyword>
<reference evidence="4 5" key="1">
    <citation type="submission" date="2020-07" db="EMBL/GenBank/DDBJ databases">
        <title>Sequencing the genomes of 1000 actinobacteria strains.</title>
        <authorList>
            <person name="Klenk H.-P."/>
        </authorList>
    </citation>
    <scope>NUCLEOTIDE SEQUENCE [LARGE SCALE GENOMIC DNA]</scope>
    <source>
        <strain evidence="4 5">DSM 24552</strain>
    </source>
</reference>
<feature type="compositionally biased region" description="Basic and acidic residues" evidence="2">
    <location>
        <begin position="137"/>
        <end position="150"/>
    </location>
</feature>
<name>A0A7Y9UUU2_9ACTN</name>
<dbReference type="PANTHER" id="PTHR35526:SF3">
    <property type="entry name" value="ANTI-SIGMA-F FACTOR RSBW"/>
    <property type="match status" value="1"/>
</dbReference>
<dbReference type="RefSeq" id="WP_179516504.1">
    <property type="nucleotide sequence ID" value="NZ_JACCAC010000001.1"/>
</dbReference>
<evidence type="ECO:0000313" key="4">
    <source>
        <dbReference type="EMBL" id="NYG53730.1"/>
    </source>
</evidence>
<gene>
    <name evidence="4" type="ORF">BJ989_000034</name>
</gene>
<evidence type="ECO:0000256" key="1">
    <source>
        <dbReference type="ARBA" id="ARBA00022527"/>
    </source>
</evidence>
<dbReference type="InterPro" id="IPR050267">
    <property type="entry name" value="Anti-sigma-factor_SerPK"/>
</dbReference>
<comment type="caution">
    <text evidence="4">The sequence shown here is derived from an EMBL/GenBank/DDBJ whole genome shotgun (WGS) entry which is preliminary data.</text>
</comment>
<organism evidence="4 5">
    <name type="scientific">Nocardioides perillae</name>
    <dbReference type="NCBI Taxonomy" id="1119534"/>
    <lineage>
        <taxon>Bacteria</taxon>
        <taxon>Bacillati</taxon>
        <taxon>Actinomycetota</taxon>
        <taxon>Actinomycetes</taxon>
        <taxon>Propionibacteriales</taxon>
        <taxon>Nocardioidaceae</taxon>
        <taxon>Nocardioides</taxon>
    </lineage>
</organism>
<dbReference type="CDD" id="cd16936">
    <property type="entry name" value="HATPase_RsbW-like"/>
    <property type="match status" value="1"/>
</dbReference>
<accession>A0A7Y9UUU2</accession>